<feature type="domain" description="DinB-like" evidence="1">
    <location>
        <begin position="48"/>
        <end position="179"/>
    </location>
</feature>
<sequence length="185" mass="21325">MKSDIDPSSQQPEHDDKDWTWVLERRCPECDFDAAGYEPSAVGADIRRNAAAWADVLDGDVEQLRSRRRPDRWSDLEYAAHVRDVYGLYHERLRMMLDSDDPLYPNWDQNETAIAEAYNEQSPTDVRRDLLSAADVLADAFDRLGADQWTRVGRRSDGASFTVDSFARYLIHDPVHHLWDVRSAT</sequence>
<protein>
    <recommendedName>
        <fullName evidence="1">DinB-like domain-containing protein</fullName>
    </recommendedName>
</protein>
<organism evidence="2 3">
    <name type="scientific">Ilumatobacter coccineus (strain NBRC 103263 / KCTC 29153 / YM16-304)</name>
    <dbReference type="NCBI Taxonomy" id="1313172"/>
    <lineage>
        <taxon>Bacteria</taxon>
        <taxon>Bacillati</taxon>
        <taxon>Actinomycetota</taxon>
        <taxon>Acidimicrobiia</taxon>
        <taxon>Acidimicrobiales</taxon>
        <taxon>Ilumatobacteraceae</taxon>
        <taxon>Ilumatobacter</taxon>
    </lineage>
</organism>
<gene>
    <name evidence="2" type="ORF">YM304_15650</name>
</gene>
<keyword evidence="3" id="KW-1185">Reference proteome</keyword>
<dbReference type="InterPro" id="IPR034660">
    <property type="entry name" value="DinB/YfiT-like"/>
</dbReference>
<dbReference type="Proteomes" id="UP000011863">
    <property type="component" value="Chromosome"/>
</dbReference>
<evidence type="ECO:0000313" key="2">
    <source>
        <dbReference type="EMBL" id="BAN01879.1"/>
    </source>
</evidence>
<dbReference type="AlphaFoldDB" id="A0A6C7E9I5"/>
<name>A0A6C7E9I5_ILUCY</name>
<dbReference type="RefSeq" id="WP_015441126.1">
    <property type="nucleotide sequence ID" value="NC_020520.1"/>
</dbReference>
<dbReference type="SUPFAM" id="SSF109854">
    <property type="entry name" value="DinB/YfiT-like putative metalloenzymes"/>
    <property type="match status" value="1"/>
</dbReference>
<dbReference type="Gene3D" id="1.20.120.450">
    <property type="entry name" value="dinb family like domain"/>
    <property type="match status" value="1"/>
</dbReference>
<dbReference type="EMBL" id="AP012057">
    <property type="protein sequence ID" value="BAN01879.1"/>
    <property type="molecule type" value="Genomic_DNA"/>
</dbReference>
<dbReference type="InterPro" id="IPR024775">
    <property type="entry name" value="DinB-like"/>
</dbReference>
<evidence type="ECO:0000313" key="3">
    <source>
        <dbReference type="Proteomes" id="UP000011863"/>
    </source>
</evidence>
<proteinExistence type="predicted"/>
<dbReference type="Pfam" id="PF12867">
    <property type="entry name" value="DinB_2"/>
    <property type="match status" value="1"/>
</dbReference>
<reference evidence="2 3" key="1">
    <citation type="journal article" date="2013" name="Int. J. Syst. Evol. Microbiol.">
        <title>Ilumatobacter nonamiense sp. nov. and Ilumatobacter coccineum sp. nov., isolated from seashore sand.</title>
        <authorList>
            <person name="Matsumoto A."/>
            <person name="Kasai H."/>
            <person name="Matsuo Y."/>
            <person name="Shizuri Y."/>
            <person name="Ichikawa N."/>
            <person name="Fujita N."/>
            <person name="Omura S."/>
            <person name="Takahashi Y."/>
        </authorList>
    </citation>
    <scope>NUCLEOTIDE SEQUENCE [LARGE SCALE GENOMIC DNA]</scope>
    <source>
        <strain evidence="3">NBRC 103263 / KCTC 29153 / YM16-304</strain>
    </source>
</reference>
<evidence type="ECO:0000259" key="1">
    <source>
        <dbReference type="Pfam" id="PF12867"/>
    </source>
</evidence>
<dbReference type="KEGG" id="aym:YM304_15650"/>
<accession>A0A6C7E9I5</accession>